<gene>
    <name evidence="2" type="ORF">EVOR1521_LOCUS24534</name>
</gene>
<dbReference type="EMBL" id="CAUJNA010003412">
    <property type="protein sequence ID" value="CAJ1401368.1"/>
    <property type="molecule type" value="Genomic_DNA"/>
</dbReference>
<keyword evidence="3" id="KW-1185">Reference proteome</keyword>
<feature type="compositionally biased region" description="Polar residues" evidence="1">
    <location>
        <begin position="169"/>
        <end position="182"/>
    </location>
</feature>
<accession>A0AA36JAB2</accession>
<sequence length="324" mass="36114">MVNLMVLKTQPGLVSEYNKTAPQEQVIRKGDRIRKVNGKSGRADELLAYLTLEGKLDLEVQHCQEYEFHIEKKGKTLGLQLAVTEKASCLTVERVEPHGVIARLNEAHDHKIQAHDKIMAVDGTHGLAPRMECIGWDGWKINWVSGVTGAKDIVRTSQAEPTVWQNLAENGGASRNQAVKQSSGKDYKLARQLQKEEERSARASGSGSRPARPQPQRPNWQSAGSGQTLGGDGNDASLSPEERRQRALEAAERRQNQVKGVSAEKVQEMRLKEQKDALLGKLAEHYARQKLEMPMGLNAASVEQLKQHWDTVRKDRGREDALLQ</sequence>
<feature type="compositionally biased region" description="Basic and acidic residues" evidence="1">
    <location>
        <begin position="183"/>
        <end position="201"/>
    </location>
</feature>
<feature type="region of interest" description="Disordered" evidence="1">
    <location>
        <begin position="169"/>
        <end position="264"/>
    </location>
</feature>
<protein>
    <recommendedName>
        <fullName evidence="4">PDZ domain-containing protein</fullName>
    </recommendedName>
</protein>
<proteinExistence type="predicted"/>
<reference evidence="2" key="1">
    <citation type="submission" date="2023-08" db="EMBL/GenBank/DDBJ databases">
        <authorList>
            <person name="Chen Y."/>
            <person name="Shah S."/>
            <person name="Dougan E. K."/>
            <person name="Thang M."/>
            <person name="Chan C."/>
        </authorList>
    </citation>
    <scope>NUCLEOTIDE SEQUENCE</scope>
</reference>
<name>A0AA36JAB2_9DINO</name>
<organism evidence="2 3">
    <name type="scientific">Effrenium voratum</name>
    <dbReference type="NCBI Taxonomy" id="2562239"/>
    <lineage>
        <taxon>Eukaryota</taxon>
        <taxon>Sar</taxon>
        <taxon>Alveolata</taxon>
        <taxon>Dinophyceae</taxon>
        <taxon>Suessiales</taxon>
        <taxon>Symbiodiniaceae</taxon>
        <taxon>Effrenium</taxon>
    </lineage>
</organism>
<comment type="caution">
    <text evidence="2">The sequence shown here is derived from an EMBL/GenBank/DDBJ whole genome shotgun (WGS) entry which is preliminary data.</text>
</comment>
<evidence type="ECO:0008006" key="4">
    <source>
        <dbReference type="Google" id="ProtNLM"/>
    </source>
</evidence>
<evidence type="ECO:0000256" key="1">
    <source>
        <dbReference type="SAM" id="MobiDB-lite"/>
    </source>
</evidence>
<feature type="compositionally biased region" description="Low complexity" evidence="1">
    <location>
        <begin position="202"/>
        <end position="211"/>
    </location>
</feature>
<dbReference type="AlphaFoldDB" id="A0AA36JAB2"/>
<dbReference type="InterPro" id="IPR036034">
    <property type="entry name" value="PDZ_sf"/>
</dbReference>
<dbReference type="Proteomes" id="UP001178507">
    <property type="component" value="Unassembled WGS sequence"/>
</dbReference>
<evidence type="ECO:0000313" key="2">
    <source>
        <dbReference type="EMBL" id="CAJ1401368.1"/>
    </source>
</evidence>
<feature type="compositionally biased region" description="Basic and acidic residues" evidence="1">
    <location>
        <begin position="240"/>
        <end position="255"/>
    </location>
</feature>
<feature type="compositionally biased region" description="Polar residues" evidence="1">
    <location>
        <begin position="217"/>
        <end position="226"/>
    </location>
</feature>
<dbReference type="Gene3D" id="2.30.42.10">
    <property type="match status" value="1"/>
</dbReference>
<evidence type="ECO:0000313" key="3">
    <source>
        <dbReference type="Proteomes" id="UP001178507"/>
    </source>
</evidence>